<dbReference type="FunFam" id="3.40.850.10:FF:000067">
    <property type="entry name" value="Kinesin-like protein"/>
    <property type="match status" value="1"/>
</dbReference>
<dbReference type="EMBL" id="VXIV02002527">
    <property type="protein sequence ID" value="KAF6024839.1"/>
    <property type="molecule type" value="Genomic_DNA"/>
</dbReference>
<dbReference type="OrthoDB" id="3176171at2759"/>
<dbReference type="GO" id="GO:0003777">
    <property type="term" value="F:microtubule motor activity"/>
    <property type="evidence" value="ECO:0007669"/>
    <property type="project" value="InterPro"/>
</dbReference>
<dbReference type="GO" id="GO:0008017">
    <property type="term" value="F:microtubule binding"/>
    <property type="evidence" value="ECO:0007669"/>
    <property type="project" value="InterPro"/>
</dbReference>
<proteinExistence type="inferred from homology"/>
<organism evidence="14 15">
    <name type="scientific">Bugula neritina</name>
    <name type="common">Brown bryozoan</name>
    <name type="synonym">Sertularia neritina</name>
    <dbReference type="NCBI Taxonomy" id="10212"/>
    <lineage>
        <taxon>Eukaryota</taxon>
        <taxon>Metazoa</taxon>
        <taxon>Spiralia</taxon>
        <taxon>Lophotrochozoa</taxon>
        <taxon>Bryozoa</taxon>
        <taxon>Gymnolaemata</taxon>
        <taxon>Cheilostomatida</taxon>
        <taxon>Flustrina</taxon>
        <taxon>Buguloidea</taxon>
        <taxon>Bugulidae</taxon>
        <taxon>Bugula</taxon>
    </lineage>
</organism>
<evidence type="ECO:0000256" key="1">
    <source>
        <dbReference type="ARBA" id="ARBA00004245"/>
    </source>
</evidence>
<reference evidence="14" key="1">
    <citation type="submission" date="2020-06" db="EMBL/GenBank/DDBJ databases">
        <title>Draft genome of Bugula neritina, a colonial animal packing powerful symbionts and potential medicines.</title>
        <authorList>
            <person name="Rayko M."/>
        </authorList>
    </citation>
    <scope>NUCLEOTIDE SEQUENCE [LARGE SCALE GENOMIC DNA]</scope>
    <source>
        <strain evidence="14">Kwan_BN1</strain>
    </source>
</reference>
<keyword evidence="5 9" id="KW-0067">ATP-binding</keyword>
<comment type="subcellular location">
    <subcellularLocation>
        <location evidence="1">Cytoplasm</location>
        <location evidence="1">Cytoskeleton</location>
    </subcellularLocation>
</comment>
<feature type="coiled-coil region" evidence="11">
    <location>
        <begin position="434"/>
        <end position="528"/>
    </location>
</feature>
<comment type="similarity">
    <text evidence="9 10">Belongs to the TRAFAC class myosin-kinesin ATPase superfamily. Kinesin family.</text>
</comment>
<evidence type="ECO:0000256" key="2">
    <source>
        <dbReference type="ARBA" id="ARBA00022490"/>
    </source>
</evidence>
<feature type="region of interest" description="Disordered" evidence="12">
    <location>
        <begin position="902"/>
        <end position="948"/>
    </location>
</feature>
<keyword evidence="15" id="KW-1185">Reference proteome</keyword>
<keyword evidence="7 9" id="KW-0505">Motor protein</keyword>
<evidence type="ECO:0000256" key="3">
    <source>
        <dbReference type="ARBA" id="ARBA00022701"/>
    </source>
</evidence>
<dbReference type="GO" id="GO:0005874">
    <property type="term" value="C:microtubule"/>
    <property type="evidence" value="ECO:0007669"/>
    <property type="project" value="UniProtKB-KW"/>
</dbReference>
<dbReference type="InterPro" id="IPR027417">
    <property type="entry name" value="P-loop_NTPase"/>
</dbReference>
<feature type="region of interest" description="Disordered" evidence="12">
    <location>
        <begin position="388"/>
        <end position="417"/>
    </location>
</feature>
<evidence type="ECO:0000256" key="10">
    <source>
        <dbReference type="RuleBase" id="RU000394"/>
    </source>
</evidence>
<feature type="binding site" evidence="9">
    <location>
        <begin position="84"/>
        <end position="91"/>
    </location>
    <ligand>
        <name>ATP</name>
        <dbReference type="ChEBI" id="CHEBI:30616"/>
    </ligand>
</feature>
<dbReference type="Proteomes" id="UP000593567">
    <property type="component" value="Unassembled WGS sequence"/>
</dbReference>
<dbReference type="AlphaFoldDB" id="A0A7J7JEV2"/>
<dbReference type="GO" id="GO:0098957">
    <property type="term" value="P:anterograde axonal transport of mitochondrion"/>
    <property type="evidence" value="ECO:0007669"/>
    <property type="project" value="UniProtKB-ARBA"/>
</dbReference>
<accession>A0A7J7JEV2</accession>
<dbReference type="InterPro" id="IPR001752">
    <property type="entry name" value="Kinesin_motor_dom"/>
</dbReference>
<keyword evidence="6 11" id="KW-0175">Coiled coil</keyword>
<dbReference type="PRINTS" id="PR00380">
    <property type="entry name" value="KINESINHEAVY"/>
</dbReference>
<dbReference type="PANTHER" id="PTHR47968:SF36">
    <property type="entry name" value="KINESIN HEAVY CHAIN ISOFORM X1"/>
    <property type="match status" value="1"/>
</dbReference>
<dbReference type="GO" id="GO:1904115">
    <property type="term" value="C:axon cytoplasm"/>
    <property type="evidence" value="ECO:0007669"/>
    <property type="project" value="GOC"/>
</dbReference>
<dbReference type="InterPro" id="IPR059182">
    <property type="entry name" value="Khc_C"/>
</dbReference>
<dbReference type="InterPro" id="IPR019821">
    <property type="entry name" value="Kinesin_motor_CS"/>
</dbReference>
<keyword evidence="8" id="KW-0206">Cytoskeleton</keyword>
<feature type="coiled-coil region" evidence="11">
    <location>
        <begin position="631"/>
        <end position="899"/>
    </location>
</feature>
<dbReference type="SUPFAM" id="SSF52540">
    <property type="entry name" value="P-loop containing nucleoside triphosphate hydrolases"/>
    <property type="match status" value="1"/>
</dbReference>
<keyword evidence="4 9" id="KW-0547">Nucleotide-binding</keyword>
<dbReference type="Gene3D" id="3.40.850.10">
    <property type="entry name" value="Kinesin motor domain"/>
    <property type="match status" value="1"/>
</dbReference>
<dbReference type="Pfam" id="PF00225">
    <property type="entry name" value="Kinesin"/>
    <property type="match status" value="1"/>
</dbReference>
<dbReference type="GO" id="GO:0007292">
    <property type="term" value="P:female gamete generation"/>
    <property type="evidence" value="ECO:0007669"/>
    <property type="project" value="UniProtKB-ARBA"/>
</dbReference>
<dbReference type="GO" id="GO:0007097">
    <property type="term" value="P:nuclear migration"/>
    <property type="evidence" value="ECO:0007669"/>
    <property type="project" value="UniProtKB-ARBA"/>
</dbReference>
<gene>
    <name evidence="14" type="ORF">EB796_016861</name>
</gene>
<keyword evidence="2" id="KW-0963">Cytoplasm</keyword>
<dbReference type="CDD" id="cd01369">
    <property type="entry name" value="KISc_KHC_KIF5"/>
    <property type="match status" value="1"/>
</dbReference>
<protein>
    <recommendedName>
        <fullName evidence="10">Kinesin-like protein</fullName>
    </recommendedName>
</protein>
<name>A0A7J7JEV2_BUGNE</name>
<feature type="domain" description="Kinesin motor" evidence="13">
    <location>
        <begin position="7"/>
        <end position="325"/>
    </location>
</feature>
<evidence type="ECO:0000313" key="15">
    <source>
        <dbReference type="Proteomes" id="UP000593567"/>
    </source>
</evidence>
<evidence type="ECO:0000256" key="7">
    <source>
        <dbReference type="ARBA" id="ARBA00023175"/>
    </source>
</evidence>
<evidence type="ECO:0000256" key="12">
    <source>
        <dbReference type="SAM" id="MobiDB-lite"/>
    </source>
</evidence>
<dbReference type="CDD" id="cd23649">
    <property type="entry name" value="Khc_CBD_cc"/>
    <property type="match status" value="1"/>
</dbReference>
<evidence type="ECO:0000313" key="14">
    <source>
        <dbReference type="EMBL" id="KAF6024839.1"/>
    </source>
</evidence>
<sequence length="948" mass="106494">MGDGECGVRVLCRVRPLNEMEERAGSKFIPKISSDDTISVGGKVFMFDKVFKPNCTQEDVYRHGAKPIVGDVLSGYNGTIFAYGQTSSGKTHTMEGVLGDEKLQGVIPRIVADIFQYIYNMDENLEFHIKVSYFEIYMDKIRDLLDVTKFNLAVHEDKNRVPYVKGATERFVSSPEEVFEAIDDGKANRHVAVTNMNEHSSRSHSVFLIQVKQENIETQKKLCGKLYLVDLAGSEKVGKTGAEGTTLDEAKNINKSLSALGNVIAALADENKAHVPYRDSKLTRILQESLGGNARTSIFICCSPASYNEAETKSTLLFGQRAKTIKNVVTVNEELTAEEWKRRFEKEKEKCARLRGKLERAEQELERWRKGETVSAEEQINLREAVKESLKDSPSMQALSTAAPTPAPTGSSVPLSSEERLQYEQEKLKLYGQMDEKDDEISAKTAEIESFKEQLVDQEELLIASKRDCDALQAEIARIQGENDSAKDEVKEVLTALEELAMNYDQKSQEAETRSKEVETLSEELQLKLTLRESNLHQKKRNLEMMISLIRDLGEIGSVLEKADGGLVKPVLGNTETLEEDFTVARLYVSKLKSEVKSLHTHNQILESSLTENSIQLDLMREQFSKAELANQQHGAKIQSMAENLKENENKRRQLEDQIDTLNEEVAKLRAQEHVFTNKQAEANANGNISEALTQQMEEHRKEHQKHLNSLRDELSAKQDVIDGLKDTNQKLSLSAEKLQADLDKLKAEEADKSAKLAELSLQIDRREQAKQDLKGLEETVAKELQTLNNLRKLFVQDLQSRVKKSSQKIDEDEELGGTTAQKQKISFLENNLDQLTKVHKQLVRDNADLRCELPKLEKRLRATVDRVKQLETALKEAKEGAMKDRKRYQHEVDRIKDAVRQRNAARRGHAPNIAKPIRAGHGPVAQQSAPSGIRGGGGVNKPGAGDA</sequence>
<dbReference type="InterPro" id="IPR027640">
    <property type="entry name" value="Kinesin-like_fam"/>
</dbReference>
<dbReference type="GO" id="GO:0005524">
    <property type="term" value="F:ATP binding"/>
    <property type="evidence" value="ECO:0007669"/>
    <property type="project" value="UniProtKB-UniRule"/>
</dbReference>
<evidence type="ECO:0000256" key="4">
    <source>
        <dbReference type="ARBA" id="ARBA00022741"/>
    </source>
</evidence>
<evidence type="ECO:0000256" key="5">
    <source>
        <dbReference type="ARBA" id="ARBA00022840"/>
    </source>
</evidence>
<dbReference type="GO" id="GO:0030951">
    <property type="term" value="P:establishment or maintenance of microtubule cytoskeleton polarity"/>
    <property type="evidence" value="ECO:0007669"/>
    <property type="project" value="UniProtKB-ARBA"/>
</dbReference>
<dbReference type="SMART" id="SM00129">
    <property type="entry name" value="KISc"/>
    <property type="match status" value="1"/>
</dbReference>
<keyword evidence="3 10" id="KW-0493">Microtubule</keyword>
<evidence type="ECO:0000259" key="13">
    <source>
        <dbReference type="PROSITE" id="PS50067"/>
    </source>
</evidence>
<dbReference type="PANTHER" id="PTHR47968">
    <property type="entry name" value="CENTROMERE PROTEIN E"/>
    <property type="match status" value="1"/>
</dbReference>
<evidence type="ECO:0000256" key="8">
    <source>
        <dbReference type="ARBA" id="ARBA00023212"/>
    </source>
</evidence>
<dbReference type="PROSITE" id="PS00411">
    <property type="entry name" value="KINESIN_MOTOR_1"/>
    <property type="match status" value="1"/>
</dbReference>
<dbReference type="GO" id="GO:0032991">
    <property type="term" value="C:protein-containing complex"/>
    <property type="evidence" value="ECO:0007669"/>
    <property type="project" value="UniProtKB-ARBA"/>
</dbReference>
<feature type="compositionally biased region" description="Gly residues" evidence="12">
    <location>
        <begin position="934"/>
        <end position="948"/>
    </location>
</feature>
<dbReference type="InterPro" id="IPR036961">
    <property type="entry name" value="Kinesin_motor_dom_sf"/>
</dbReference>
<feature type="coiled-coil region" evidence="11">
    <location>
        <begin position="337"/>
        <end position="371"/>
    </location>
</feature>
<evidence type="ECO:0000256" key="11">
    <source>
        <dbReference type="SAM" id="Coils"/>
    </source>
</evidence>
<evidence type="ECO:0000256" key="6">
    <source>
        <dbReference type="ARBA" id="ARBA00023054"/>
    </source>
</evidence>
<evidence type="ECO:0000256" key="9">
    <source>
        <dbReference type="PROSITE-ProRule" id="PRU00283"/>
    </source>
</evidence>
<comment type="caution">
    <text evidence="14">The sequence shown here is derived from an EMBL/GenBank/DDBJ whole genome shotgun (WGS) entry which is preliminary data.</text>
</comment>
<dbReference type="PROSITE" id="PS50067">
    <property type="entry name" value="KINESIN_MOTOR_2"/>
    <property type="match status" value="1"/>
</dbReference>
<dbReference type="GO" id="GO:0048489">
    <property type="term" value="P:synaptic vesicle transport"/>
    <property type="evidence" value="ECO:0007669"/>
    <property type="project" value="UniProtKB-ARBA"/>
</dbReference>